<protein>
    <submittedName>
        <fullName evidence="1">Uncharacterized protein</fullName>
    </submittedName>
</protein>
<accession>A0ACB9PZC2</accession>
<sequence length="406" mass="45182">MGEASNIEVLNHFWVSPPAGSVPPTSLPLTFFDLPWLSISPVTRLFFYEHPYPTHHFIQSVLPTLSKSLSLTLQHFFLFSANLICPPKPHKPHFLFADGDGAVSFTVAESTADIAHLAADYPREVRGFHPLIPQLPSADDINDGSRALPLMAIQVTIFPGSGFSIGIIFNHAVADGRAFHHFIKSWASICRTGRFLEEQEPVHDRGEIEDINGLQQRFLEKWWNEGSRLAVDNKPDLNIFIGKVRATIILGEAQIQNVKSRIFDQYKNDLAATHVSTFVVVCSLIWKELVGELGLVQALKAIGSKVRELEGGVLKSAEKWMMTSEEIKELGQQVMIVAASPKFGVYKTDFGFGKLKKTELVHVDRPGNISLSESRDEEGGVEVGLALPKLQMDNFNAIIKQYLEQT</sequence>
<organism evidence="1 2">
    <name type="scientific">Bauhinia variegata</name>
    <name type="common">Purple orchid tree</name>
    <name type="synonym">Phanera variegata</name>
    <dbReference type="NCBI Taxonomy" id="167791"/>
    <lineage>
        <taxon>Eukaryota</taxon>
        <taxon>Viridiplantae</taxon>
        <taxon>Streptophyta</taxon>
        <taxon>Embryophyta</taxon>
        <taxon>Tracheophyta</taxon>
        <taxon>Spermatophyta</taxon>
        <taxon>Magnoliopsida</taxon>
        <taxon>eudicotyledons</taxon>
        <taxon>Gunneridae</taxon>
        <taxon>Pentapetalae</taxon>
        <taxon>rosids</taxon>
        <taxon>fabids</taxon>
        <taxon>Fabales</taxon>
        <taxon>Fabaceae</taxon>
        <taxon>Cercidoideae</taxon>
        <taxon>Cercideae</taxon>
        <taxon>Bauhiniinae</taxon>
        <taxon>Bauhinia</taxon>
    </lineage>
</organism>
<gene>
    <name evidence="1" type="ORF">L6164_002771</name>
</gene>
<proteinExistence type="predicted"/>
<evidence type="ECO:0000313" key="2">
    <source>
        <dbReference type="Proteomes" id="UP000828941"/>
    </source>
</evidence>
<name>A0ACB9PZC2_BAUVA</name>
<dbReference type="Proteomes" id="UP000828941">
    <property type="component" value="Chromosome 2"/>
</dbReference>
<dbReference type="EMBL" id="CM039427">
    <property type="protein sequence ID" value="KAI4353848.1"/>
    <property type="molecule type" value="Genomic_DNA"/>
</dbReference>
<keyword evidence="2" id="KW-1185">Reference proteome</keyword>
<reference evidence="1 2" key="1">
    <citation type="journal article" date="2022" name="DNA Res.">
        <title>Chromosomal-level genome assembly of the orchid tree Bauhinia variegata (Leguminosae; Cercidoideae) supports the allotetraploid origin hypothesis of Bauhinia.</title>
        <authorList>
            <person name="Zhong Y."/>
            <person name="Chen Y."/>
            <person name="Zheng D."/>
            <person name="Pang J."/>
            <person name="Liu Y."/>
            <person name="Luo S."/>
            <person name="Meng S."/>
            <person name="Qian L."/>
            <person name="Wei D."/>
            <person name="Dai S."/>
            <person name="Zhou R."/>
        </authorList>
    </citation>
    <scope>NUCLEOTIDE SEQUENCE [LARGE SCALE GENOMIC DNA]</scope>
    <source>
        <strain evidence="1">BV-YZ2020</strain>
    </source>
</reference>
<evidence type="ECO:0000313" key="1">
    <source>
        <dbReference type="EMBL" id="KAI4353848.1"/>
    </source>
</evidence>
<comment type="caution">
    <text evidence="1">The sequence shown here is derived from an EMBL/GenBank/DDBJ whole genome shotgun (WGS) entry which is preliminary data.</text>
</comment>